<evidence type="ECO:0000313" key="10">
    <source>
        <dbReference type="Proteomes" id="UP001154078"/>
    </source>
</evidence>
<organism evidence="9 10">
    <name type="scientific">Brassicogethes aeneus</name>
    <name type="common">Rape pollen beetle</name>
    <name type="synonym">Meligethes aeneus</name>
    <dbReference type="NCBI Taxonomy" id="1431903"/>
    <lineage>
        <taxon>Eukaryota</taxon>
        <taxon>Metazoa</taxon>
        <taxon>Ecdysozoa</taxon>
        <taxon>Arthropoda</taxon>
        <taxon>Hexapoda</taxon>
        <taxon>Insecta</taxon>
        <taxon>Pterygota</taxon>
        <taxon>Neoptera</taxon>
        <taxon>Endopterygota</taxon>
        <taxon>Coleoptera</taxon>
        <taxon>Polyphaga</taxon>
        <taxon>Cucujiformia</taxon>
        <taxon>Nitidulidae</taxon>
        <taxon>Meligethinae</taxon>
        <taxon>Brassicogethes</taxon>
    </lineage>
</organism>
<proteinExistence type="inferred from homology"/>
<evidence type="ECO:0000256" key="3">
    <source>
        <dbReference type="ARBA" id="ARBA00022801"/>
    </source>
</evidence>
<accession>A0A9P0FNN1</accession>
<feature type="region of interest" description="Disordered" evidence="7">
    <location>
        <begin position="1"/>
        <end position="24"/>
    </location>
</feature>
<gene>
    <name evidence="9" type="ORF">MELIAE_LOCUS11431</name>
</gene>
<evidence type="ECO:0000256" key="1">
    <source>
        <dbReference type="ARBA" id="ARBA00008645"/>
    </source>
</evidence>
<comment type="function">
    <text evidence="5">Demethylates proteins that have been reversibly carboxymethylated.</text>
</comment>
<dbReference type="SUPFAM" id="SSF53474">
    <property type="entry name" value="alpha/beta-Hydrolases"/>
    <property type="match status" value="1"/>
</dbReference>
<dbReference type="Gene3D" id="3.40.50.1820">
    <property type="entry name" value="alpha/beta hydrolase"/>
    <property type="match status" value="1"/>
</dbReference>
<feature type="active site" evidence="6">
    <location>
        <position position="160"/>
    </location>
</feature>
<dbReference type="OrthoDB" id="194865at2759"/>
<evidence type="ECO:0000256" key="5">
    <source>
        <dbReference type="PIRNR" id="PIRNR022950"/>
    </source>
</evidence>
<protein>
    <recommendedName>
        <fullName evidence="5">Protein phosphatase methylesterase 1</fullName>
        <shortName evidence="5">PME-1</shortName>
        <ecNumber evidence="5">3.1.1.-</ecNumber>
    </recommendedName>
</protein>
<dbReference type="EMBL" id="OV121139">
    <property type="protein sequence ID" value="CAH0562260.1"/>
    <property type="molecule type" value="Genomic_DNA"/>
</dbReference>
<evidence type="ECO:0000313" key="9">
    <source>
        <dbReference type="EMBL" id="CAH0562260.1"/>
    </source>
</evidence>
<dbReference type="PANTHER" id="PTHR14189">
    <property type="entry name" value="PROTEIN PHOSPHATASE METHYLESTERASE-1 RELATED"/>
    <property type="match status" value="1"/>
</dbReference>
<reference evidence="9" key="1">
    <citation type="submission" date="2021-12" db="EMBL/GenBank/DDBJ databases">
        <authorList>
            <person name="King R."/>
        </authorList>
    </citation>
    <scope>NUCLEOTIDE SEQUENCE</scope>
</reference>
<evidence type="ECO:0000256" key="7">
    <source>
        <dbReference type="SAM" id="MobiDB-lite"/>
    </source>
</evidence>
<dbReference type="PANTHER" id="PTHR14189:SF0">
    <property type="entry name" value="PROTEIN PHOSPHATASE METHYLESTERASE 1"/>
    <property type="match status" value="1"/>
</dbReference>
<evidence type="ECO:0000256" key="2">
    <source>
        <dbReference type="ARBA" id="ARBA00022487"/>
    </source>
</evidence>
<dbReference type="InterPro" id="IPR016812">
    <property type="entry name" value="PPase_methylesterase_euk"/>
</dbReference>
<dbReference type="Pfam" id="PF12697">
    <property type="entry name" value="Abhydrolase_6"/>
    <property type="match status" value="1"/>
</dbReference>
<comment type="similarity">
    <text evidence="1 5">Belongs to the AB hydrolase superfamily.</text>
</comment>
<dbReference type="InterPro" id="IPR029058">
    <property type="entry name" value="AB_hydrolase_fold"/>
</dbReference>
<dbReference type="Proteomes" id="UP001154078">
    <property type="component" value="Chromosome 8"/>
</dbReference>
<comment type="catalytic activity">
    <reaction evidence="4">
        <text>[phosphatase 2A protein]-C-terminal L-leucine methyl ester + H2O = [phosphatase 2A protein]-C-terminal L-leucine + methanol + H(+)</text>
        <dbReference type="Rhea" id="RHEA:48548"/>
        <dbReference type="Rhea" id="RHEA-COMP:12134"/>
        <dbReference type="Rhea" id="RHEA-COMP:12135"/>
        <dbReference type="ChEBI" id="CHEBI:15377"/>
        <dbReference type="ChEBI" id="CHEBI:15378"/>
        <dbReference type="ChEBI" id="CHEBI:17790"/>
        <dbReference type="ChEBI" id="CHEBI:90516"/>
        <dbReference type="ChEBI" id="CHEBI:90517"/>
        <dbReference type="EC" id="3.1.1.89"/>
    </reaction>
</comment>
<feature type="domain" description="AB hydrolase-1" evidence="8">
    <location>
        <begin position="60"/>
        <end position="169"/>
    </location>
</feature>
<dbReference type="EC" id="3.1.1.-" evidence="5"/>
<dbReference type="InterPro" id="IPR000073">
    <property type="entry name" value="AB_hydrolase_1"/>
</dbReference>
<dbReference type="PIRSF" id="PIRSF022950">
    <property type="entry name" value="PPase_methylesterase_euk"/>
    <property type="match status" value="1"/>
</dbReference>
<keyword evidence="3 5" id="KW-0378">Hydrolase</keyword>
<feature type="active site" evidence="6">
    <location>
        <position position="137"/>
    </location>
</feature>
<evidence type="ECO:0000256" key="6">
    <source>
        <dbReference type="PIRSR" id="PIRSR022950-1"/>
    </source>
</evidence>
<sequence>MSDLRKSLLSRRNKRTGPTSGSSQNFLPTKWDKYFDKEFTIALDQGKFNLYSKGDKGPVILCLHGGGYSGLTWALFAADIFEAIDCQIVALDLRGHGKTFTNNDGDLSLETLAKDVVDVANKLSEEIDESIVLVGHSMGGAVAVEASKIIKNIAGLCVIDVVEGTALDALSSMQSILRGRPANFKSLQHAIQWCFKGGQTHNIEAAKVSMPGQIVNIKIGTIAADECDAESEVEVLTNKTAREVIASAYTLSEVAEEDSGGSEACTDCGKPPLPKSLKTDGFAPPANNDDAPKYTWRINLSKTENFWSGWFKGLSQKFLDLRVPKILLLANIHGLDTALTVGQMQGKFQLQVLSKSGHAIHEDQPQHVSEIISEYLVKQRLATLKDGYSNPPMPCS</sequence>
<feature type="active site" evidence="6">
    <location>
        <position position="358"/>
    </location>
</feature>
<keyword evidence="10" id="KW-1185">Reference proteome</keyword>
<evidence type="ECO:0000256" key="4">
    <source>
        <dbReference type="ARBA" id="ARBA00049203"/>
    </source>
</evidence>
<keyword evidence="2 5" id="KW-0719">Serine esterase</keyword>
<dbReference type="GO" id="GO:0051723">
    <property type="term" value="F:protein methylesterase activity"/>
    <property type="evidence" value="ECO:0007669"/>
    <property type="project" value="UniProtKB-EC"/>
</dbReference>
<name>A0A9P0FNN1_BRAAE</name>
<dbReference type="AlphaFoldDB" id="A0A9P0FNN1"/>
<evidence type="ECO:0000259" key="8">
    <source>
        <dbReference type="Pfam" id="PF12697"/>
    </source>
</evidence>